<dbReference type="AlphaFoldDB" id="A0AAV5HZL1"/>
<feature type="region of interest" description="Disordered" evidence="1">
    <location>
        <begin position="1"/>
        <end position="21"/>
    </location>
</feature>
<sequence length="33" mass="3584">MVGRLGLQHQKSPCLPTTTTTTGLKRTVVDSWA</sequence>
<evidence type="ECO:0000256" key="1">
    <source>
        <dbReference type="SAM" id="MobiDB-lite"/>
    </source>
</evidence>
<keyword evidence="3" id="KW-1185">Reference proteome</keyword>
<dbReference type="EMBL" id="BPVZ01000004">
    <property type="protein sequence ID" value="GKU90929.1"/>
    <property type="molecule type" value="Genomic_DNA"/>
</dbReference>
<proteinExistence type="predicted"/>
<comment type="caution">
    <text evidence="2">The sequence shown here is derived from an EMBL/GenBank/DDBJ whole genome shotgun (WGS) entry which is preliminary data.</text>
</comment>
<dbReference type="Proteomes" id="UP001054252">
    <property type="component" value="Unassembled WGS sequence"/>
</dbReference>
<gene>
    <name evidence="2" type="ORF">SLEP1_g4870</name>
</gene>
<reference evidence="2 3" key="1">
    <citation type="journal article" date="2021" name="Commun. Biol.">
        <title>The genome of Shorea leprosula (Dipterocarpaceae) highlights the ecological relevance of drought in aseasonal tropical rainforests.</title>
        <authorList>
            <person name="Ng K.K.S."/>
            <person name="Kobayashi M.J."/>
            <person name="Fawcett J.A."/>
            <person name="Hatakeyama M."/>
            <person name="Paape T."/>
            <person name="Ng C.H."/>
            <person name="Ang C.C."/>
            <person name="Tnah L.H."/>
            <person name="Lee C.T."/>
            <person name="Nishiyama T."/>
            <person name="Sese J."/>
            <person name="O'Brien M.J."/>
            <person name="Copetti D."/>
            <person name="Mohd Noor M.I."/>
            <person name="Ong R.C."/>
            <person name="Putra M."/>
            <person name="Sireger I.Z."/>
            <person name="Indrioko S."/>
            <person name="Kosugi Y."/>
            <person name="Izuno A."/>
            <person name="Isagi Y."/>
            <person name="Lee S.L."/>
            <person name="Shimizu K.K."/>
        </authorList>
    </citation>
    <scope>NUCLEOTIDE SEQUENCE [LARGE SCALE GENOMIC DNA]</scope>
    <source>
        <strain evidence="2">214</strain>
    </source>
</reference>
<evidence type="ECO:0000313" key="3">
    <source>
        <dbReference type="Proteomes" id="UP001054252"/>
    </source>
</evidence>
<accession>A0AAV5HZL1</accession>
<evidence type="ECO:0000313" key="2">
    <source>
        <dbReference type="EMBL" id="GKU90929.1"/>
    </source>
</evidence>
<organism evidence="2 3">
    <name type="scientific">Rubroshorea leprosula</name>
    <dbReference type="NCBI Taxonomy" id="152421"/>
    <lineage>
        <taxon>Eukaryota</taxon>
        <taxon>Viridiplantae</taxon>
        <taxon>Streptophyta</taxon>
        <taxon>Embryophyta</taxon>
        <taxon>Tracheophyta</taxon>
        <taxon>Spermatophyta</taxon>
        <taxon>Magnoliopsida</taxon>
        <taxon>eudicotyledons</taxon>
        <taxon>Gunneridae</taxon>
        <taxon>Pentapetalae</taxon>
        <taxon>rosids</taxon>
        <taxon>malvids</taxon>
        <taxon>Malvales</taxon>
        <taxon>Dipterocarpaceae</taxon>
        <taxon>Rubroshorea</taxon>
    </lineage>
</organism>
<name>A0AAV5HZL1_9ROSI</name>
<protein>
    <submittedName>
        <fullName evidence="2">Uncharacterized protein</fullName>
    </submittedName>
</protein>